<evidence type="ECO:0000313" key="10">
    <source>
        <dbReference type="Proteomes" id="UP000515550"/>
    </source>
</evidence>
<dbReference type="GO" id="GO:0000209">
    <property type="term" value="P:protein polyubiquitination"/>
    <property type="evidence" value="ECO:0007669"/>
    <property type="project" value="InterPro"/>
</dbReference>
<evidence type="ECO:0000256" key="4">
    <source>
        <dbReference type="ARBA" id="ARBA00022679"/>
    </source>
</evidence>
<evidence type="ECO:0000259" key="8">
    <source>
        <dbReference type="PROSITE" id="PS50237"/>
    </source>
</evidence>
<dbReference type="SUPFAM" id="SSF56204">
    <property type="entry name" value="Hect, E3 ligase catalytic domain"/>
    <property type="match status" value="1"/>
</dbReference>
<evidence type="ECO:0000256" key="3">
    <source>
        <dbReference type="ARBA" id="ARBA00012485"/>
    </source>
</evidence>
<dbReference type="VEuPathDB" id="PlasmoDB:PVBDA_0901750"/>
<comment type="pathway">
    <text evidence="2">Protein modification; protein ubiquitination.</text>
</comment>
<evidence type="ECO:0000256" key="1">
    <source>
        <dbReference type="ARBA" id="ARBA00000885"/>
    </source>
</evidence>
<dbReference type="InterPro" id="IPR000569">
    <property type="entry name" value="HECT_dom"/>
</dbReference>
<dbReference type="SMART" id="SM00119">
    <property type="entry name" value="HECTc"/>
    <property type="match status" value="1"/>
</dbReference>
<dbReference type="PANTHER" id="PTHR45700:SF2">
    <property type="entry name" value="UBIQUITIN-PROTEIN LIGASE E3C"/>
    <property type="match status" value="1"/>
</dbReference>
<feature type="active site" description="Glycyl thioester intermediate" evidence="6">
    <location>
        <position position="1735"/>
    </location>
</feature>
<dbReference type="FunFam" id="3.90.1750.10:FF:000026">
    <property type="entry name" value="E3 ubiquitin-protein ligase HACE1"/>
    <property type="match status" value="1"/>
</dbReference>
<name>A0A6V7S506_PLAVN</name>
<keyword evidence="4" id="KW-0808">Transferase</keyword>
<dbReference type="InterPro" id="IPR044611">
    <property type="entry name" value="E3A/B/C-like"/>
</dbReference>
<dbReference type="Gene3D" id="3.30.2410.10">
    <property type="entry name" value="Hect, E3 ligase catalytic domain"/>
    <property type="match status" value="1"/>
</dbReference>
<dbReference type="GO" id="GO:0061630">
    <property type="term" value="F:ubiquitin protein ligase activity"/>
    <property type="evidence" value="ECO:0007669"/>
    <property type="project" value="UniProtKB-EC"/>
</dbReference>
<protein>
    <recommendedName>
        <fullName evidence="3">HECT-type E3 ubiquitin transferase</fullName>
        <ecNumber evidence="3">2.3.2.26</ecNumber>
    </recommendedName>
</protein>
<dbReference type="Pfam" id="PF00632">
    <property type="entry name" value="HECT"/>
    <property type="match status" value="1"/>
</dbReference>
<evidence type="ECO:0000256" key="5">
    <source>
        <dbReference type="ARBA" id="ARBA00022786"/>
    </source>
</evidence>
<feature type="domain" description="HECT" evidence="8">
    <location>
        <begin position="1284"/>
        <end position="1767"/>
    </location>
</feature>
<comment type="catalytic activity">
    <reaction evidence="1">
        <text>S-ubiquitinyl-[E2 ubiquitin-conjugating enzyme]-L-cysteine + [acceptor protein]-L-lysine = [E2 ubiquitin-conjugating enzyme]-L-cysteine + N(6)-ubiquitinyl-[acceptor protein]-L-lysine.</text>
        <dbReference type="EC" id="2.3.2.26"/>
    </reaction>
</comment>
<feature type="region of interest" description="Disordered" evidence="7">
    <location>
        <begin position="168"/>
        <end position="192"/>
    </location>
</feature>
<dbReference type="GO" id="GO:0016874">
    <property type="term" value="F:ligase activity"/>
    <property type="evidence" value="ECO:0007669"/>
    <property type="project" value="UniProtKB-KW"/>
</dbReference>
<dbReference type="GO" id="GO:0006511">
    <property type="term" value="P:ubiquitin-dependent protein catabolic process"/>
    <property type="evidence" value="ECO:0007669"/>
    <property type="project" value="TreeGrafter"/>
</dbReference>
<reference evidence="9 10" key="1">
    <citation type="submission" date="2020-08" db="EMBL/GenBank/DDBJ databases">
        <authorList>
            <person name="Ramaprasad A."/>
        </authorList>
    </citation>
    <scope>NUCLEOTIDE SEQUENCE [LARGE SCALE GENOMIC DNA]</scope>
</reference>
<dbReference type="InterPro" id="IPR035983">
    <property type="entry name" value="Hect_E3_ubiquitin_ligase"/>
</dbReference>
<dbReference type="Proteomes" id="UP000515550">
    <property type="component" value="Chromosome PVBDA_09"/>
</dbReference>
<sequence>MFDGESKNRRINLSGKKNVILNKNTFIEKARKEKEINLAYNKRKTSFRVISNYVQYKANISRRKNEIHNNLLKRVNDVILLEKIVSPAVYTQALEICLYEFSLQSCFIYSKWNSYNYYKCMNFEGIYGPIKILLDTIKLHNKLGLMKNVNYKSSDSLCSEIYEQNLKPDKSNKDSLKESDENNNQVKNGNVERNKMYYRHNKEIDILVNHLDILIGNYYAYNLNIYREYYKNRQINKKTKSTVKGTIRHVPNSEQVNQNHLNNLASQNSDNFIKLQEYIHCHIDVYESNMIHIYYLYNFILNNQFIEELANRMINSSNHFRSVGREKLVESIKKISDYIILTIDGLITVIKQVLLFWNTNSQLPLFCESKTKLLIYVCDIVYIYFYILKIQGSKLNSNYVNDLKNKINILLDFLLLYIARTNKCYNYYYIFVSLFKYNIFELFASKIDVKNELVKLKQLLILVMKKNIIIDTNIMKNIVYNFESHIIWIYSKKSIIYNQETYDKKNVSGINIFKNVLLFIYTNKEIMNDNIIDLLLEIYMFLPFVHHPYIYTVSDDGILKHEKEDNIDPSSYIQNHSKKDIPFIDVKSNKENRVNSFGYKENEDILFFLQNKGRKIDNIGLGYFYNKNIIESLIDICKKYRFMKLDSLLFLLIPFRSIHIDIFKMYRNYYDYIKNIKNDKNREHNIKTFGNIYNNKKSIKSSGSINFGQYAEENIGPEKNNASSMFNTNFGSIRTSISNSSNKKDIYNAHNLGVSSSIQNNTFHYYDKEYFFSLNNLVELRDKKDIINNQIIIRIKKILVQNNIHIYLIKKIYISWIKNKKNGKTDNDFLKDLYDFPYFDNNKMVIYFTSFCFLFDYYIITNMYNKLIDINNFKFSKSFMLNPSFKKICKLLVLSLWIILKKSINTISFELANMYINQDWKQIEELVDDISDDAIYNDEDEQNEKECEKMEQNDIDYVDRLDISGSDLLHRDFIINMSDFSALNGLTNKAIKIEHTEVESETIKGCDNINKKQVDSFKCLNCNVEHILEWLTDLEVNDFMLDEQITYCNNCSNYKNNNLDTFCENKFNDKIVNSSNDTKHNGENSSIQSVKRYKEGGEDNENNRTSKLSNLNYNRHQKESAYTHAMINYYLYNCEKRGLSFILPKMIKKVYEINKYLEIFDDEFFVIKDTYNLLKNRFNIIGESNNINYSNNNYDEDSSLFLEKSDIYINKNIKYVTILANYLLRRCPFTLPFDDRLLIFYNLRNKSKESIRDDTRYNILERKYNYIRRTNIFEDAFITLNKLDSINIKQNIRIAFRDQNGNDETGIDGGGLFKEFMLLLCREIFHNKFILFQHAQNNTLFPKQYKQNDNLILYEFSGKVVGKAIYERILIESVFNNLFLNLLLYNEININDLYFLDKEVFNSLLYIQNAEDVESLDLTFCIYENKNPDFLSLEQYNEIKNYFLNLNKNIKNYENINNQSGSNNSLLFFQNTQNMYNNNINTFFNIIDNLDVLINTLDRNISTISRNEVYLNSISSRTSRIGDNPNRQNTSIPSISGGYINALADQASEIMEPDEEHSKADKAELFDNSKNGNNNSFNKNEFDCIDLITDGRNISVTNENKKLYIKLYIDYKYNKLIQKKTQYFLKGLSQLIPIKWFKLFNAHELKILISGNDKCFDVNDLYKNAVYSGGYNENSKTIINLFEILNNFTPKEKSLFLMFVTSCSRSPLLGFQELYPKFCISRVVDRTRLPTASTCVNLLKLPDYETKEILYKNLITAINGTQGFDLS</sequence>
<dbReference type="PANTHER" id="PTHR45700">
    <property type="entry name" value="UBIQUITIN-PROTEIN LIGASE E3C"/>
    <property type="match status" value="1"/>
</dbReference>
<feature type="compositionally biased region" description="Basic and acidic residues" evidence="7">
    <location>
        <begin position="168"/>
        <end position="180"/>
    </location>
</feature>
<feature type="region of interest" description="Disordered" evidence="7">
    <location>
        <begin position="1074"/>
        <end position="1110"/>
    </location>
</feature>
<keyword evidence="5 6" id="KW-0833">Ubl conjugation pathway</keyword>
<accession>A0A6V7S506</accession>
<dbReference type="FunFam" id="3.30.2410.10:FF:000003">
    <property type="entry name" value="probable E3 ubiquitin-protein ligase HERC4 isoform X1"/>
    <property type="match status" value="1"/>
</dbReference>
<evidence type="ECO:0000256" key="7">
    <source>
        <dbReference type="SAM" id="MobiDB-lite"/>
    </source>
</evidence>
<proteinExistence type="predicted"/>
<dbReference type="EMBL" id="LR865387">
    <property type="protein sequence ID" value="CAD2091514.1"/>
    <property type="molecule type" value="Genomic_DNA"/>
</dbReference>
<gene>
    <name evidence="9" type="ORF">PVBDA_0901750</name>
</gene>
<evidence type="ECO:0000256" key="2">
    <source>
        <dbReference type="ARBA" id="ARBA00004906"/>
    </source>
</evidence>
<dbReference type="Gene3D" id="3.30.2160.10">
    <property type="entry name" value="Hect, E3 ligase catalytic domain"/>
    <property type="match status" value="1"/>
</dbReference>
<evidence type="ECO:0000256" key="6">
    <source>
        <dbReference type="PROSITE-ProRule" id="PRU00104"/>
    </source>
</evidence>
<dbReference type="Gene3D" id="3.90.1750.10">
    <property type="entry name" value="Hect, E3 ligase catalytic domains"/>
    <property type="match status" value="1"/>
</dbReference>
<dbReference type="EC" id="2.3.2.26" evidence="3"/>
<evidence type="ECO:0000313" key="9">
    <source>
        <dbReference type="EMBL" id="CAD2091514.1"/>
    </source>
</evidence>
<feature type="compositionally biased region" description="Basic and acidic residues" evidence="7">
    <location>
        <begin position="1092"/>
        <end position="1104"/>
    </location>
</feature>
<organism evidence="9 10">
    <name type="scientific">Plasmodium vinckei brucechwatti</name>
    <dbReference type="NCBI Taxonomy" id="119398"/>
    <lineage>
        <taxon>Eukaryota</taxon>
        <taxon>Sar</taxon>
        <taxon>Alveolata</taxon>
        <taxon>Apicomplexa</taxon>
        <taxon>Aconoidasida</taxon>
        <taxon>Haemosporida</taxon>
        <taxon>Plasmodiidae</taxon>
        <taxon>Plasmodium</taxon>
        <taxon>Plasmodium (Vinckeia)</taxon>
    </lineage>
</organism>
<dbReference type="PROSITE" id="PS50237">
    <property type="entry name" value="HECT"/>
    <property type="match status" value="1"/>
</dbReference>
<keyword evidence="9" id="KW-0436">Ligase</keyword>